<name>A0AAW0PNJ7_9GOBI</name>
<accession>A0AAW0PNJ7</accession>
<dbReference type="Proteomes" id="UP001460270">
    <property type="component" value="Unassembled WGS sequence"/>
</dbReference>
<sequence>MWSSFEDCRASFMSSVSRHVCAAHGDDSYPIMYRNICGLGCVHEYPSTASPIHSAKVPAGCGFHGAALNLQISAALELAGCIGEGRRSSEDKCGAGAGLIGGSGGQWESSVRGVEGSCINSCRGGKRQDAGSRRDCFGLEKFFDHSLQNVLNSWEFEDPVGATQTDTLNSAVARPKQLLPFSPKLWTFGLGLTRRRVTTAAFFRVPLFSAVI</sequence>
<dbReference type="AlphaFoldDB" id="A0AAW0PNJ7"/>
<protein>
    <submittedName>
        <fullName evidence="1">Uncharacterized protein</fullName>
    </submittedName>
</protein>
<proteinExistence type="predicted"/>
<organism evidence="1 2">
    <name type="scientific">Mugilogobius chulae</name>
    <name type="common">yellowstripe goby</name>
    <dbReference type="NCBI Taxonomy" id="88201"/>
    <lineage>
        <taxon>Eukaryota</taxon>
        <taxon>Metazoa</taxon>
        <taxon>Chordata</taxon>
        <taxon>Craniata</taxon>
        <taxon>Vertebrata</taxon>
        <taxon>Euteleostomi</taxon>
        <taxon>Actinopterygii</taxon>
        <taxon>Neopterygii</taxon>
        <taxon>Teleostei</taxon>
        <taxon>Neoteleostei</taxon>
        <taxon>Acanthomorphata</taxon>
        <taxon>Gobiaria</taxon>
        <taxon>Gobiiformes</taxon>
        <taxon>Gobioidei</taxon>
        <taxon>Gobiidae</taxon>
        <taxon>Gobionellinae</taxon>
        <taxon>Mugilogobius</taxon>
    </lineage>
</organism>
<evidence type="ECO:0000313" key="2">
    <source>
        <dbReference type="Proteomes" id="UP001460270"/>
    </source>
</evidence>
<reference evidence="2" key="1">
    <citation type="submission" date="2024-04" db="EMBL/GenBank/DDBJ databases">
        <title>Salinicola lusitanus LLJ914,a marine bacterium isolated from the Okinawa Trough.</title>
        <authorList>
            <person name="Li J."/>
        </authorList>
    </citation>
    <scope>NUCLEOTIDE SEQUENCE [LARGE SCALE GENOMIC DNA]</scope>
</reference>
<dbReference type="EMBL" id="JBBPFD010000003">
    <property type="protein sequence ID" value="KAK7933550.1"/>
    <property type="molecule type" value="Genomic_DNA"/>
</dbReference>
<gene>
    <name evidence="1" type="ORF">WMY93_004446</name>
</gene>
<evidence type="ECO:0000313" key="1">
    <source>
        <dbReference type="EMBL" id="KAK7933550.1"/>
    </source>
</evidence>
<comment type="caution">
    <text evidence="1">The sequence shown here is derived from an EMBL/GenBank/DDBJ whole genome shotgun (WGS) entry which is preliminary data.</text>
</comment>
<keyword evidence="2" id="KW-1185">Reference proteome</keyword>